<organism evidence="2 3">
    <name type="scientific">Symbiodinium microadriaticum</name>
    <name type="common">Dinoflagellate</name>
    <name type="synonym">Zooxanthella microadriatica</name>
    <dbReference type="NCBI Taxonomy" id="2951"/>
    <lineage>
        <taxon>Eukaryota</taxon>
        <taxon>Sar</taxon>
        <taxon>Alveolata</taxon>
        <taxon>Dinophyceae</taxon>
        <taxon>Suessiales</taxon>
        <taxon>Symbiodiniaceae</taxon>
        <taxon>Symbiodinium</taxon>
    </lineage>
</organism>
<sequence>MQQDEAVDKKIIEVEESTKKDEVEEFEKKLPKIGEGIEEKMTIDGVEVHEESPLKILKDAYRFLGVGVTGSKKVLWDRLKREVASSKLKATIEISKTLEKEFQRQPEMKKDVKEQEMKTEVKIQGSVREVEGLLVEQLSPLPENLGESEIGPIMMMAARPFGPIRRDGRAQSTSGKDPKDPLCISLVLVDQDTKFCYAIPVPRKCSPEFQVEALINAVGTPWDYKQSTLPARQITKRIPPHRGIEVAPQALENLGSDYSPSQVAASDPDSHHIGEQEEQDGRMEEEDEKNEDEDPGEGIGSRSISSMSGVESDHPSNVQVPSEGMTSEELMADGDGRPVESKRAQGSTAMDPLPEPPHARLRTDEPSSQEHMMRRLCRDDVVRRVMVLRTVKEIDSFLKKEFPRYQDDEEVDLAEFGEIEAEIGEDCDGESYGDFGNNDDEEEEE</sequence>
<feature type="compositionally biased region" description="Basic and acidic residues" evidence="1">
    <location>
        <begin position="268"/>
        <end position="282"/>
    </location>
</feature>
<keyword evidence="3" id="KW-1185">Reference proteome</keyword>
<protein>
    <submittedName>
        <fullName evidence="2">Uncharacterized protein</fullName>
    </submittedName>
</protein>
<evidence type="ECO:0000313" key="2">
    <source>
        <dbReference type="EMBL" id="OLP89990.1"/>
    </source>
</evidence>
<feature type="region of interest" description="Disordered" evidence="1">
    <location>
        <begin position="254"/>
        <end position="372"/>
    </location>
</feature>
<gene>
    <name evidence="2" type="ORF">AK812_SmicGene28496</name>
</gene>
<feature type="compositionally biased region" description="Low complexity" evidence="1">
    <location>
        <begin position="300"/>
        <end position="310"/>
    </location>
</feature>
<comment type="caution">
    <text evidence="2">The sequence shown here is derived from an EMBL/GenBank/DDBJ whole genome shotgun (WGS) entry which is preliminary data.</text>
</comment>
<dbReference type="AlphaFoldDB" id="A0A1Q9D484"/>
<proteinExistence type="predicted"/>
<feature type="region of interest" description="Disordered" evidence="1">
    <location>
        <begin position="421"/>
        <end position="445"/>
    </location>
</feature>
<evidence type="ECO:0000313" key="3">
    <source>
        <dbReference type="Proteomes" id="UP000186817"/>
    </source>
</evidence>
<dbReference type="Proteomes" id="UP000186817">
    <property type="component" value="Unassembled WGS sequence"/>
</dbReference>
<accession>A0A1Q9D484</accession>
<feature type="compositionally biased region" description="Acidic residues" evidence="1">
    <location>
        <begin position="283"/>
        <end position="296"/>
    </location>
</feature>
<evidence type="ECO:0000256" key="1">
    <source>
        <dbReference type="SAM" id="MobiDB-lite"/>
    </source>
</evidence>
<name>A0A1Q9D484_SYMMI</name>
<dbReference type="EMBL" id="LSRX01000733">
    <property type="protein sequence ID" value="OLP89990.1"/>
    <property type="molecule type" value="Genomic_DNA"/>
</dbReference>
<feature type="compositionally biased region" description="Basic and acidic residues" evidence="1">
    <location>
        <begin position="334"/>
        <end position="343"/>
    </location>
</feature>
<dbReference type="OrthoDB" id="431537at2759"/>
<reference evidence="2 3" key="1">
    <citation type="submission" date="2016-02" db="EMBL/GenBank/DDBJ databases">
        <title>Genome analysis of coral dinoflagellate symbionts highlights evolutionary adaptations to a symbiotic lifestyle.</title>
        <authorList>
            <person name="Aranda M."/>
            <person name="Li Y."/>
            <person name="Liew Y.J."/>
            <person name="Baumgarten S."/>
            <person name="Simakov O."/>
            <person name="Wilson M."/>
            <person name="Piel J."/>
            <person name="Ashoor H."/>
            <person name="Bougouffa S."/>
            <person name="Bajic V.B."/>
            <person name="Ryu T."/>
            <person name="Ravasi T."/>
            <person name="Bayer T."/>
            <person name="Micklem G."/>
            <person name="Kim H."/>
            <person name="Bhak J."/>
            <person name="Lajeunesse T.C."/>
            <person name="Voolstra C.R."/>
        </authorList>
    </citation>
    <scope>NUCLEOTIDE SEQUENCE [LARGE SCALE GENOMIC DNA]</scope>
    <source>
        <strain evidence="2 3">CCMP2467</strain>
    </source>
</reference>